<evidence type="ECO:0000313" key="4">
    <source>
        <dbReference type="RefSeq" id="XP_033578202.1"/>
    </source>
</evidence>
<sequence length="158" mass="18094">MESLITCYPQIHCGHCGADHYNLTGEEEDNLWSISDGGNLNAEIIPILHDNSVRKRCLFDVINRNNASLEERLEKKVEAFTILEKRCLELQKHHTDLKAHYDELKKAVIERVAAHESRIRALCKEKMALEERNRQMEANMAALERVIPGMGRELGGMN</sequence>
<evidence type="ECO:0000313" key="2">
    <source>
        <dbReference type="EMBL" id="KAF2811238.1"/>
    </source>
</evidence>
<keyword evidence="3" id="KW-1185">Reference proteome</keyword>
<dbReference type="GeneID" id="54468233"/>
<feature type="coiled-coil region" evidence="1">
    <location>
        <begin position="112"/>
        <end position="146"/>
    </location>
</feature>
<evidence type="ECO:0000256" key="1">
    <source>
        <dbReference type="SAM" id="Coils"/>
    </source>
</evidence>
<protein>
    <submittedName>
        <fullName evidence="2 4">Uncharacterized protein</fullName>
    </submittedName>
</protein>
<keyword evidence="1" id="KW-0175">Coiled coil</keyword>
<dbReference type="EMBL" id="MU003699">
    <property type="protein sequence ID" value="KAF2811238.1"/>
    <property type="molecule type" value="Genomic_DNA"/>
</dbReference>
<name>A0A6A6YRQ5_9PEZI</name>
<dbReference type="RefSeq" id="XP_033578202.1">
    <property type="nucleotide sequence ID" value="XM_033727340.1"/>
</dbReference>
<proteinExistence type="predicted"/>
<reference evidence="2 4" key="1">
    <citation type="journal article" date="2020" name="Stud. Mycol.">
        <title>101 Dothideomycetes genomes: a test case for predicting lifestyles and emergence of pathogens.</title>
        <authorList>
            <person name="Haridas S."/>
            <person name="Albert R."/>
            <person name="Binder M."/>
            <person name="Bloem J."/>
            <person name="Labutti K."/>
            <person name="Salamov A."/>
            <person name="Andreopoulos B."/>
            <person name="Baker S."/>
            <person name="Barry K."/>
            <person name="Bills G."/>
            <person name="Bluhm B."/>
            <person name="Cannon C."/>
            <person name="Castanera R."/>
            <person name="Culley D."/>
            <person name="Daum C."/>
            <person name="Ezra D."/>
            <person name="Gonzalez J."/>
            <person name="Henrissat B."/>
            <person name="Kuo A."/>
            <person name="Liang C."/>
            <person name="Lipzen A."/>
            <person name="Lutzoni F."/>
            <person name="Magnuson J."/>
            <person name="Mondo S."/>
            <person name="Nolan M."/>
            <person name="Ohm R."/>
            <person name="Pangilinan J."/>
            <person name="Park H.-J."/>
            <person name="Ramirez L."/>
            <person name="Alfaro M."/>
            <person name="Sun H."/>
            <person name="Tritt A."/>
            <person name="Yoshinaga Y."/>
            <person name="Zwiers L.-H."/>
            <person name="Turgeon B."/>
            <person name="Goodwin S."/>
            <person name="Spatafora J."/>
            <person name="Crous P."/>
            <person name="Grigoriev I."/>
        </authorList>
    </citation>
    <scope>NUCLEOTIDE SEQUENCE</scope>
    <source>
        <strain evidence="2 4">CBS 304.34</strain>
    </source>
</reference>
<gene>
    <name evidence="2 4" type="ORF">BDZ99DRAFT_562312</name>
</gene>
<dbReference type="OrthoDB" id="10389326at2759"/>
<organism evidence="2">
    <name type="scientific">Mytilinidion resinicola</name>
    <dbReference type="NCBI Taxonomy" id="574789"/>
    <lineage>
        <taxon>Eukaryota</taxon>
        <taxon>Fungi</taxon>
        <taxon>Dikarya</taxon>
        <taxon>Ascomycota</taxon>
        <taxon>Pezizomycotina</taxon>
        <taxon>Dothideomycetes</taxon>
        <taxon>Pleosporomycetidae</taxon>
        <taxon>Mytilinidiales</taxon>
        <taxon>Mytilinidiaceae</taxon>
        <taxon>Mytilinidion</taxon>
    </lineage>
</organism>
<reference evidence="4" key="2">
    <citation type="submission" date="2020-04" db="EMBL/GenBank/DDBJ databases">
        <authorList>
            <consortium name="NCBI Genome Project"/>
        </authorList>
    </citation>
    <scope>NUCLEOTIDE SEQUENCE</scope>
    <source>
        <strain evidence="4">CBS 304.34</strain>
    </source>
</reference>
<dbReference type="AlphaFoldDB" id="A0A6A6YRQ5"/>
<reference evidence="4" key="3">
    <citation type="submission" date="2025-04" db="UniProtKB">
        <authorList>
            <consortium name="RefSeq"/>
        </authorList>
    </citation>
    <scope>IDENTIFICATION</scope>
    <source>
        <strain evidence="4">CBS 304.34</strain>
    </source>
</reference>
<accession>A0A6A6YRQ5</accession>
<evidence type="ECO:0000313" key="3">
    <source>
        <dbReference type="Proteomes" id="UP000504636"/>
    </source>
</evidence>
<dbReference type="Proteomes" id="UP000504636">
    <property type="component" value="Unplaced"/>
</dbReference>